<keyword evidence="3" id="KW-1185">Reference proteome</keyword>
<sequence>MTDDRENWDAYMEAAIKLLGLTVRPEWREAVISHLIVNAGAASSVADFKAPETCLPAPEFDPRSTSADNSPKS</sequence>
<accession>A0A327JIW6</accession>
<proteinExistence type="predicted"/>
<feature type="compositionally biased region" description="Polar residues" evidence="1">
    <location>
        <begin position="63"/>
        <end position="73"/>
    </location>
</feature>
<dbReference type="AlphaFoldDB" id="A0A327JIW6"/>
<evidence type="ECO:0000313" key="2">
    <source>
        <dbReference type="EMBL" id="RAI25656.1"/>
    </source>
</evidence>
<evidence type="ECO:0008006" key="4">
    <source>
        <dbReference type="Google" id="ProtNLM"/>
    </source>
</evidence>
<dbReference type="Proteomes" id="UP000249299">
    <property type="component" value="Unassembled WGS sequence"/>
</dbReference>
<dbReference type="Pfam" id="PF13318">
    <property type="entry name" value="AtzG-like"/>
    <property type="match status" value="1"/>
</dbReference>
<dbReference type="InterPro" id="IPR025148">
    <property type="entry name" value="AtzG-like"/>
</dbReference>
<gene>
    <name evidence="2" type="ORF">CH339_17240</name>
</gene>
<comment type="caution">
    <text evidence="2">The sequence shown here is derived from an EMBL/GenBank/DDBJ whole genome shotgun (WGS) entry which is preliminary data.</text>
</comment>
<evidence type="ECO:0000256" key="1">
    <source>
        <dbReference type="SAM" id="MobiDB-lite"/>
    </source>
</evidence>
<protein>
    <recommendedName>
        <fullName evidence="4">DUF4089 domain-containing protein</fullName>
    </recommendedName>
</protein>
<feature type="region of interest" description="Disordered" evidence="1">
    <location>
        <begin position="53"/>
        <end position="73"/>
    </location>
</feature>
<evidence type="ECO:0000313" key="3">
    <source>
        <dbReference type="Proteomes" id="UP000249299"/>
    </source>
</evidence>
<dbReference type="EMBL" id="NPEV01000043">
    <property type="protein sequence ID" value="RAI25656.1"/>
    <property type="molecule type" value="Genomic_DNA"/>
</dbReference>
<reference evidence="2 3" key="1">
    <citation type="submission" date="2017-07" db="EMBL/GenBank/DDBJ databases">
        <title>Draft Genome Sequences of Select Purple Nonsulfur Bacteria.</title>
        <authorList>
            <person name="Lasarre B."/>
            <person name="Mckinlay J.B."/>
        </authorList>
    </citation>
    <scope>NUCLEOTIDE SEQUENCE [LARGE SCALE GENOMIC DNA]</scope>
    <source>
        <strain evidence="2 3">DSM 11290</strain>
    </source>
</reference>
<name>A0A327JIW6_9HYPH</name>
<organism evidence="2 3">
    <name type="scientific">Rhodobium orientis</name>
    <dbReference type="NCBI Taxonomy" id="34017"/>
    <lineage>
        <taxon>Bacteria</taxon>
        <taxon>Pseudomonadati</taxon>
        <taxon>Pseudomonadota</taxon>
        <taxon>Alphaproteobacteria</taxon>
        <taxon>Hyphomicrobiales</taxon>
        <taxon>Rhodobiaceae</taxon>
        <taxon>Rhodobium</taxon>
    </lineage>
</organism>